<dbReference type="SMART" id="SM00388">
    <property type="entry name" value="HisKA"/>
    <property type="match status" value="1"/>
</dbReference>
<evidence type="ECO:0000256" key="1">
    <source>
        <dbReference type="ARBA" id="ARBA00000085"/>
    </source>
</evidence>
<evidence type="ECO:0000256" key="2">
    <source>
        <dbReference type="ARBA" id="ARBA00012438"/>
    </source>
</evidence>
<dbReference type="Gene3D" id="3.40.50.2300">
    <property type="match status" value="1"/>
</dbReference>
<proteinExistence type="predicted"/>
<dbReference type="SUPFAM" id="SSF47384">
    <property type="entry name" value="Homodimeric domain of signal transducing histidine kinase"/>
    <property type="match status" value="1"/>
</dbReference>
<dbReference type="Proteomes" id="UP000184144">
    <property type="component" value="Unassembled WGS sequence"/>
</dbReference>
<keyword evidence="8" id="KW-1185">Reference proteome</keyword>
<dbReference type="PROSITE" id="PS50109">
    <property type="entry name" value="HIS_KIN"/>
    <property type="match status" value="1"/>
</dbReference>
<evidence type="ECO:0000313" key="8">
    <source>
        <dbReference type="Proteomes" id="UP000184144"/>
    </source>
</evidence>
<dbReference type="Gene3D" id="3.30.565.10">
    <property type="entry name" value="Histidine kinase-like ATPase, C-terminal domain"/>
    <property type="match status" value="1"/>
</dbReference>
<dbReference type="STRING" id="1486859.SAMN05444273_10127"/>
<evidence type="ECO:0000259" key="5">
    <source>
        <dbReference type="PROSITE" id="PS50109"/>
    </source>
</evidence>
<dbReference type="Gene3D" id="1.10.287.130">
    <property type="match status" value="1"/>
</dbReference>
<dbReference type="PANTHER" id="PTHR43065:SF42">
    <property type="entry name" value="TWO-COMPONENT SENSOR PPRA"/>
    <property type="match status" value="1"/>
</dbReference>
<dbReference type="Pfam" id="PF00512">
    <property type="entry name" value="HisKA"/>
    <property type="match status" value="1"/>
</dbReference>
<dbReference type="InterPro" id="IPR003594">
    <property type="entry name" value="HATPase_dom"/>
</dbReference>
<dbReference type="InterPro" id="IPR003661">
    <property type="entry name" value="HisK_dim/P_dom"/>
</dbReference>
<dbReference type="AlphaFoldDB" id="A0A1M4SD12"/>
<dbReference type="FunFam" id="1.10.287.130:FF:000037">
    <property type="entry name" value="Hybrid sensor histidine kinase/response regulator"/>
    <property type="match status" value="1"/>
</dbReference>
<comment type="catalytic activity">
    <reaction evidence="1">
        <text>ATP + protein L-histidine = ADP + protein N-phospho-L-histidine.</text>
        <dbReference type="EC" id="2.7.13.3"/>
    </reaction>
</comment>
<dbReference type="SUPFAM" id="SSF55874">
    <property type="entry name" value="ATPase domain of HSP90 chaperone/DNA topoisomerase II/histidine kinase"/>
    <property type="match status" value="1"/>
</dbReference>
<feature type="modified residue" description="4-aspartylphosphate" evidence="4">
    <location>
        <position position="715"/>
    </location>
</feature>
<accession>A0A1M4SD12</accession>
<keyword evidence="3 4" id="KW-0597">Phosphoprotein</keyword>
<dbReference type="SMART" id="SM00387">
    <property type="entry name" value="HATPase_c"/>
    <property type="match status" value="1"/>
</dbReference>
<dbReference type="InterPro" id="IPR036097">
    <property type="entry name" value="HisK_dim/P_sf"/>
</dbReference>
<dbReference type="InterPro" id="IPR001789">
    <property type="entry name" value="Sig_transdc_resp-reg_receiver"/>
</dbReference>
<dbReference type="CDD" id="cd00082">
    <property type="entry name" value="HisKA"/>
    <property type="match status" value="1"/>
</dbReference>
<name>A0A1M4SD12_9RHOB</name>
<dbReference type="InterPro" id="IPR036890">
    <property type="entry name" value="HATPase_C_sf"/>
</dbReference>
<evidence type="ECO:0000256" key="4">
    <source>
        <dbReference type="PROSITE-ProRule" id="PRU00169"/>
    </source>
</evidence>
<dbReference type="InterPro" id="IPR011006">
    <property type="entry name" value="CheY-like_superfamily"/>
</dbReference>
<evidence type="ECO:0000313" key="7">
    <source>
        <dbReference type="EMBL" id="SHE30100.1"/>
    </source>
</evidence>
<dbReference type="SMART" id="SM00448">
    <property type="entry name" value="REC"/>
    <property type="match status" value="1"/>
</dbReference>
<dbReference type="Pfam" id="PF02518">
    <property type="entry name" value="HATPase_c"/>
    <property type="match status" value="1"/>
</dbReference>
<sequence length="784" mass="84929">MFWGMVLGIDSNGSAGLDQLVEASGAARRIRSGYASRSKLPVLLAVVFGMSLLFVPDVRGLLIGLVISGFAGIAVVMIQKRTAQDVPTAASVEDLIAYEERAVFVTDSSGVVLSRNAAAQKLLPTADGEALEQVLAQLMSNAGAIVFRLQAKAQKTNAAHEDVVTRRGSFRISAHRVANSEDIIWRVHSQTDQAGKGHAAERLSLPMFTVGGSGSVLFMNEAMRKLVGGRVKSLSSIFTEVPTTSGEHAVVNSPNGLVDVMVVILESALGRTEFFLAPISDVIAAKTTMAQLEDFPIALLELERDGRVRDSNRIARALLALDDDPADSLNDLIEGLGRPVSDWLADAAEGRGLHRPEVLKCRRGSDEMYVQVTLGRVIHDGEVSLIALINDATELKSLEKQFVQSQKMQAIGQLAGGVAHDFNNLLTAISGHCDLLMLRHDSGDSDYADLEQINQNANRAASLVGQLLAFSRKQNLQLEVLDMRDTLSDLTHLLNRLVGAQISLTLRHDPNLMSVRADRRQLEQVLMNLVVNARDALDGQGEINIETRNVKLTSELRRDRAVVPAGDYVLVKVSDDGCGIPVEKLPKIFEPFYTTKKTGEGTGLGLSTAYGIIKQSGGFIFADSEWERGTVFTIYFPTHDKPIEIAKVSEPAPILLDVGPADGVVLLVEDEAPVRAFASRALQYRGFQVVEADCGETALDLLGDEALNIDIVLTDVIMPGMDGPTWVKEARKLRPQLRVVFMSGYADGSTVEEQLTIPESAFLPKPFSLDELTSTVRRHLSSAA</sequence>
<keyword evidence="7" id="KW-0418">Kinase</keyword>
<organism evidence="7 8">
    <name type="scientific">Litoreibacter ascidiaceicola</name>
    <dbReference type="NCBI Taxonomy" id="1486859"/>
    <lineage>
        <taxon>Bacteria</taxon>
        <taxon>Pseudomonadati</taxon>
        <taxon>Pseudomonadota</taxon>
        <taxon>Alphaproteobacteria</taxon>
        <taxon>Rhodobacterales</taxon>
        <taxon>Roseobacteraceae</taxon>
        <taxon>Litoreibacter</taxon>
    </lineage>
</organism>
<dbReference type="EMBL" id="FQUV01000001">
    <property type="protein sequence ID" value="SHE30100.1"/>
    <property type="molecule type" value="Genomic_DNA"/>
</dbReference>
<dbReference type="InterPro" id="IPR005467">
    <property type="entry name" value="His_kinase_dom"/>
</dbReference>
<dbReference type="PRINTS" id="PR00344">
    <property type="entry name" value="BCTRLSENSOR"/>
</dbReference>
<keyword evidence="7" id="KW-0808">Transferase</keyword>
<evidence type="ECO:0000256" key="3">
    <source>
        <dbReference type="ARBA" id="ARBA00022553"/>
    </source>
</evidence>
<dbReference type="SUPFAM" id="SSF52172">
    <property type="entry name" value="CheY-like"/>
    <property type="match status" value="1"/>
</dbReference>
<reference evidence="8" key="1">
    <citation type="submission" date="2016-11" db="EMBL/GenBank/DDBJ databases">
        <authorList>
            <person name="Varghese N."/>
            <person name="Submissions S."/>
        </authorList>
    </citation>
    <scope>NUCLEOTIDE SEQUENCE [LARGE SCALE GENOMIC DNA]</scope>
    <source>
        <strain evidence="8">DSM 100566</strain>
    </source>
</reference>
<evidence type="ECO:0000259" key="6">
    <source>
        <dbReference type="PROSITE" id="PS50110"/>
    </source>
</evidence>
<feature type="domain" description="Histidine kinase" evidence="5">
    <location>
        <begin position="417"/>
        <end position="640"/>
    </location>
</feature>
<dbReference type="Pfam" id="PF00072">
    <property type="entry name" value="Response_reg"/>
    <property type="match status" value="1"/>
</dbReference>
<gene>
    <name evidence="7" type="ORF">SAMN05444273_10127</name>
</gene>
<dbReference type="PANTHER" id="PTHR43065">
    <property type="entry name" value="SENSOR HISTIDINE KINASE"/>
    <property type="match status" value="1"/>
</dbReference>
<dbReference type="GO" id="GO:0000155">
    <property type="term" value="F:phosphorelay sensor kinase activity"/>
    <property type="evidence" value="ECO:0007669"/>
    <property type="project" value="InterPro"/>
</dbReference>
<dbReference type="PROSITE" id="PS50110">
    <property type="entry name" value="RESPONSE_REGULATORY"/>
    <property type="match status" value="1"/>
</dbReference>
<dbReference type="InterPro" id="IPR004358">
    <property type="entry name" value="Sig_transdc_His_kin-like_C"/>
</dbReference>
<dbReference type="EC" id="2.7.13.3" evidence="2"/>
<feature type="domain" description="Response regulatory" evidence="6">
    <location>
        <begin position="664"/>
        <end position="780"/>
    </location>
</feature>
<protein>
    <recommendedName>
        <fullName evidence="2">histidine kinase</fullName>
        <ecNumber evidence="2">2.7.13.3</ecNumber>
    </recommendedName>
</protein>